<organism evidence="2 3">
    <name type="scientific">Streptomyces shenzhenensis</name>
    <dbReference type="NCBI Taxonomy" id="943815"/>
    <lineage>
        <taxon>Bacteria</taxon>
        <taxon>Bacillati</taxon>
        <taxon>Actinomycetota</taxon>
        <taxon>Actinomycetes</taxon>
        <taxon>Kitasatosporales</taxon>
        <taxon>Streptomycetaceae</taxon>
        <taxon>Streptomyces</taxon>
    </lineage>
</organism>
<dbReference type="OrthoDB" id="4322403at2"/>
<keyword evidence="1" id="KW-0472">Membrane</keyword>
<feature type="transmembrane region" description="Helical" evidence="1">
    <location>
        <begin position="45"/>
        <end position="66"/>
    </location>
</feature>
<comment type="caution">
    <text evidence="2">The sequence shown here is derived from an EMBL/GenBank/DDBJ whole genome shotgun (WGS) entry which is preliminary data.</text>
</comment>
<evidence type="ECO:0000313" key="2">
    <source>
        <dbReference type="EMBL" id="RMB85738.1"/>
    </source>
</evidence>
<reference evidence="2 3" key="1">
    <citation type="submission" date="2017-11" db="EMBL/GenBank/DDBJ databases">
        <title>Draft genome of actinobacteria isolated from guarana (Paullinia cupana (Mart.) Ducke.</title>
        <authorList>
            <person name="Siqueira K.A."/>
            <person name="Liotti R.G."/>
            <person name="Mendes T.A.O."/>
            <person name="Soares M.A."/>
        </authorList>
    </citation>
    <scope>NUCLEOTIDE SEQUENCE [LARGE SCALE GENOMIC DNA]</scope>
    <source>
        <strain evidence="2 3">193</strain>
    </source>
</reference>
<keyword evidence="3" id="KW-1185">Reference proteome</keyword>
<evidence type="ECO:0000256" key="1">
    <source>
        <dbReference type="SAM" id="Phobius"/>
    </source>
</evidence>
<gene>
    <name evidence="2" type="ORF">CTZ28_13275</name>
</gene>
<keyword evidence="1" id="KW-1133">Transmembrane helix</keyword>
<accession>A0A3M0IBK1</accession>
<name>A0A3M0IBK1_9ACTN</name>
<dbReference type="EMBL" id="PENI01000006">
    <property type="protein sequence ID" value="RMB85738.1"/>
    <property type="molecule type" value="Genomic_DNA"/>
</dbReference>
<protein>
    <submittedName>
        <fullName evidence="2">Uncharacterized protein</fullName>
    </submittedName>
</protein>
<dbReference type="RefSeq" id="WP_121889557.1">
    <property type="nucleotide sequence ID" value="NZ_PENI01000006.1"/>
</dbReference>
<dbReference type="AlphaFoldDB" id="A0A3M0IBK1"/>
<dbReference type="Proteomes" id="UP000270471">
    <property type="component" value="Unassembled WGS sequence"/>
</dbReference>
<evidence type="ECO:0000313" key="3">
    <source>
        <dbReference type="Proteomes" id="UP000270471"/>
    </source>
</evidence>
<keyword evidence="1" id="KW-0812">Transmembrane</keyword>
<proteinExistence type="predicted"/>
<sequence>MLEYLLLGVVGVLVASSTVFAVVAIRTGWVLPWLRGSMVRPWLWGYGTLLIDAGLFVGFLAIRVLHSPSSGQLMALAAMALFAAGSFLSFLSNRPARVQV</sequence>
<feature type="transmembrane region" description="Helical" evidence="1">
    <location>
        <begin position="73"/>
        <end position="91"/>
    </location>
</feature>